<organism evidence="7 8">
    <name type="scientific">Adineta ricciae</name>
    <name type="common">Rotifer</name>
    <dbReference type="NCBI Taxonomy" id="249248"/>
    <lineage>
        <taxon>Eukaryota</taxon>
        <taxon>Metazoa</taxon>
        <taxon>Spiralia</taxon>
        <taxon>Gnathifera</taxon>
        <taxon>Rotifera</taxon>
        <taxon>Eurotatoria</taxon>
        <taxon>Bdelloidea</taxon>
        <taxon>Adinetida</taxon>
        <taxon>Adinetidae</taxon>
        <taxon>Adineta</taxon>
    </lineage>
</organism>
<dbReference type="Gene3D" id="1.25.40.10">
    <property type="entry name" value="Tetratricopeptide repeat domain"/>
    <property type="match status" value="1"/>
</dbReference>
<keyword evidence="8" id="KW-1185">Reference proteome</keyword>
<proteinExistence type="inferred from homology"/>
<dbReference type="EMBL" id="CAJNOR010004952">
    <property type="protein sequence ID" value="CAF1537012.1"/>
    <property type="molecule type" value="Genomic_DNA"/>
</dbReference>
<dbReference type="SUPFAM" id="SSF56399">
    <property type="entry name" value="ADP-ribosylation"/>
    <property type="match status" value="1"/>
</dbReference>
<keyword evidence="3 6" id="KW-0808">Transferase</keyword>
<dbReference type="GO" id="GO:0016779">
    <property type="term" value="F:nucleotidyltransferase activity"/>
    <property type="evidence" value="ECO:0007669"/>
    <property type="project" value="UniProtKB-KW"/>
</dbReference>
<dbReference type="PROSITE" id="PS51996">
    <property type="entry name" value="TR_MART"/>
    <property type="match status" value="1"/>
</dbReference>
<gene>
    <name evidence="7" type="ORF">XAT740_LOCUS41894</name>
</gene>
<evidence type="ECO:0000313" key="8">
    <source>
        <dbReference type="Proteomes" id="UP000663828"/>
    </source>
</evidence>
<evidence type="ECO:0000256" key="4">
    <source>
        <dbReference type="ARBA" id="ARBA00022695"/>
    </source>
</evidence>
<comment type="caution">
    <text evidence="7">The sequence shown here is derived from an EMBL/GenBank/DDBJ whole genome shotgun (WGS) entry which is preliminary data.</text>
</comment>
<comment type="catalytic activity">
    <reaction evidence="5 6">
        <text>L-arginyl-[protein] + NAD(+) = N(omega)-(ADP-D-ribosyl)-L-arginyl-[protein] + nicotinamide + H(+)</text>
        <dbReference type="Rhea" id="RHEA:19149"/>
        <dbReference type="Rhea" id="RHEA-COMP:10532"/>
        <dbReference type="Rhea" id="RHEA-COMP:15087"/>
        <dbReference type="ChEBI" id="CHEBI:15378"/>
        <dbReference type="ChEBI" id="CHEBI:17154"/>
        <dbReference type="ChEBI" id="CHEBI:29965"/>
        <dbReference type="ChEBI" id="CHEBI:57540"/>
        <dbReference type="ChEBI" id="CHEBI:142554"/>
        <dbReference type="EC" id="2.4.2.31"/>
    </reaction>
</comment>
<evidence type="ECO:0000256" key="3">
    <source>
        <dbReference type="ARBA" id="ARBA00022679"/>
    </source>
</evidence>
<keyword evidence="4" id="KW-0548">Nucleotidyltransferase</keyword>
<sequence length="637" mass="75414">MYDQFISMNKNSNVMYNGRVNIRKSDVEQYLHEEKHGIFSEIGRDNYTSDIYTFSWWNYVISLICHLSYSKYSYENFLVTLREYYQGKEVEMKILDEFERDYSSDTAIRWYTRNTFLYLVINKALRQKNIEVIFLFAFLIKDIYNQLKRQHETLRLSHLVSPIINVYRGQMISFQEIRQIKAATYLITNSFFSTSLDPTLASFLIGSSTGPNDPIQHIFFEIEIDLRIICQPFGLISSLSYFPNEDEVLFMIGTYFKVIQCSYDEHKQIYIGKLQLDIDSSLERKPDLTGMTSRQTLKAGAIDISRNLYRVGERDINVIFNQLNQLFPHEKQWLNAVHSHTLAILYRQFHIKHYPEYVDITLSNFQYALNIYQSYLDDYELNFRVNIADIYLAMGSIYRIYVKDEELANQQYDRGIEFCVLSLQITGDISQRIELYRILVWMHESKIAIENDENIKTQLTVDAIKYRNLQLEDMSTSPSLKRSNYIECYVNLAQLQSVIGLITEARMNYEQEVEMYLQEEKPKYYSSALVYNKISKLFIEQKDDYNIGLYYKQKELEFRIKHDDSIATKTELGIDYSNKDLAEIHESLGDIYVQLGQYGLARENFNVSKQFYENTHCYDKEKRIQTVTDKLTSIQQC</sequence>
<protein>
    <recommendedName>
        <fullName evidence="6">NAD(P)(+)--arginine ADP-ribosyltransferase</fullName>
        <ecNumber evidence="6">2.4.2.31</ecNumber>
    </recommendedName>
    <alternativeName>
        <fullName evidence="6">Mono(ADP-ribosyl)transferase</fullName>
    </alternativeName>
</protein>
<name>A0A815VKS9_ADIRI</name>
<dbReference type="EC" id="2.4.2.31" evidence="6"/>
<dbReference type="InterPro" id="IPR011990">
    <property type="entry name" value="TPR-like_helical_dom_sf"/>
</dbReference>
<keyword evidence="2 6" id="KW-0328">Glycosyltransferase</keyword>
<comment type="similarity">
    <text evidence="1 6">Belongs to the Arg-specific ADP-ribosyltransferase family.</text>
</comment>
<dbReference type="GO" id="GO:0106274">
    <property type="term" value="F:NAD+-protein-arginine ADP-ribosyltransferase activity"/>
    <property type="evidence" value="ECO:0007669"/>
    <property type="project" value="UniProtKB-EC"/>
</dbReference>
<dbReference type="InterPro" id="IPR000768">
    <property type="entry name" value="ART"/>
</dbReference>
<keyword evidence="6" id="KW-0520">NAD</keyword>
<evidence type="ECO:0000256" key="1">
    <source>
        <dbReference type="ARBA" id="ARBA00009558"/>
    </source>
</evidence>
<evidence type="ECO:0000256" key="6">
    <source>
        <dbReference type="RuleBase" id="RU361228"/>
    </source>
</evidence>
<reference evidence="7" key="1">
    <citation type="submission" date="2021-02" db="EMBL/GenBank/DDBJ databases">
        <authorList>
            <person name="Nowell W R."/>
        </authorList>
    </citation>
    <scope>NUCLEOTIDE SEQUENCE</scope>
</reference>
<evidence type="ECO:0000313" key="7">
    <source>
        <dbReference type="EMBL" id="CAF1537012.1"/>
    </source>
</evidence>
<dbReference type="Proteomes" id="UP000663828">
    <property type="component" value="Unassembled WGS sequence"/>
</dbReference>
<evidence type="ECO:0000256" key="2">
    <source>
        <dbReference type="ARBA" id="ARBA00022676"/>
    </source>
</evidence>
<accession>A0A815VKS9</accession>
<keyword evidence="6" id="KW-0521">NADP</keyword>
<evidence type="ECO:0000256" key="5">
    <source>
        <dbReference type="ARBA" id="ARBA00047597"/>
    </source>
</evidence>
<dbReference type="AlphaFoldDB" id="A0A815VKS9"/>
<dbReference type="Gene3D" id="3.90.176.10">
    <property type="entry name" value="Toxin ADP-ribosyltransferase, Chain A, domain 1"/>
    <property type="match status" value="1"/>
</dbReference>
<dbReference type="Pfam" id="PF01129">
    <property type="entry name" value="ART"/>
    <property type="match status" value="1"/>
</dbReference>